<evidence type="ECO:0000313" key="2">
    <source>
        <dbReference type="EMBL" id="KAK0514954.1"/>
    </source>
</evidence>
<reference evidence="2" key="1">
    <citation type="submission" date="2023-03" db="EMBL/GenBank/DDBJ databases">
        <title>Complete genome of Cladonia borealis.</title>
        <authorList>
            <person name="Park H."/>
        </authorList>
    </citation>
    <scope>NUCLEOTIDE SEQUENCE</scope>
    <source>
        <strain evidence="2">ANT050790</strain>
    </source>
</reference>
<sequence>MSNNVIFDLSNVTARSKGQAIRRQHQAARQKRTGPKKQGSAERKTCKEPSQEAPLAPFALMEKPSDSIVKGHVKNGDTHHDHEVNSQIGSSAFTMFPTFQSTTNKRALGQASRYMNANASKRNEKDIGGRTPGTKSRVPSANGPDCPEPFDEDRTIAESTARMLMDIPKGGVPLVSCEDPKKIYLPEFEEKDSEQPWTINSTEPVRKATSIQQEYCLKLLRQHVTEDIAFKARRDRNVTHDHSCTMICGFCLMDPLPALNCFQSVGALKDHIVFMHFWEQYGSTSDCMTCLRSGFSPERLFTHVENYFLAIGTWNDTYCVTTSGRSRLAFAPTRCPLPFTQMLVGDMKPVGKGGSGSGDSLKYHLVTAHGARGIPVSALSNPMKMKGIGICQPCNVRS</sequence>
<feature type="compositionally biased region" description="Basic residues" evidence="1">
    <location>
        <begin position="20"/>
        <end position="35"/>
    </location>
</feature>
<protein>
    <submittedName>
        <fullName evidence="2">Uncharacterized protein</fullName>
    </submittedName>
</protein>
<keyword evidence="3" id="KW-1185">Reference proteome</keyword>
<name>A0AA39R776_9LECA</name>
<evidence type="ECO:0000313" key="3">
    <source>
        <dbReference type="Proteomes" id="UP001166286"/>
    </source>
</evidence>
<dbReference type="Proteomes" id="UP001166286">
    <property type="component" value="Unassembled WGS sequence"/>
</dbReference>
<feature type="compositionally biased region" description="Basic and acidic residues" evidence="1">
    <location>
        <begin position="39"/>
        <end position="50"/>
    </location>
</feature>
<evidence type="ECO:0000256" key="1">
    <source>
        <dbReference type="SAM" id="MobiDB-lite"/>
    </source>
</evidence>
<accession>A0AA39R776</accession>
<feature type="region of interest" description="Disordered" evidence="1">
    <location>
        <begin position="116"/>
        <end position="151"/>
    </location>
</feature>
<dbReference type="AlphaFoldDB" id="A0AA39R776"/>
<feature type="region of interest" description="Disordered" evidence="1">
    <location>
        <begin position="14"/>
        <end position="56"/>
    </location>
</feature>
<organism evidence="2 3">
    <name type="scientific">Cladonia borealis</name>
    <dbReference type="NCBI Taxonomy" id="184061"/>
    <lineage>
        <taxon>Eukaryota</taxon>
        <taxon>Fungi</taxon>
        <taxon>Dikarya</taxon>
        <taxon>Ascomycota</taxon>
        <taxon>Pezizomycotina</taxon>
        <taxon>Lecanoromycetes</taxon>
        <taxon>OSLEUM clade</taxon>
        <taxon>Lecanoromycetidae</taxon>
        <taxon>Lecanorales</taxon>
        <taxon>Lecanorineae</taxon>
        <taxon>Cladoniaceae</taxon>
        <taxon>Cladonia</taxon>
    </lineage>
</organism>
<gene>
    <name evidence="2" type="ORF">JMJ35_002333</name>
</gene>
<comment type="caution">
    <text evidence="2">The sequence shown here is derived from an EMBL/GenBank/DDBJ whole genome shotgun (WGS) entry which is preliminary data.</text>
</comment>
<dbReference type="EMBL" id="JAFEKC020000004">
    <property type="protein sequence ID" value="KAK0514954.1"/>
    <property type="molecule type" value="Genomic_DNA"/>
</dbReference>
<proteinExistence type="predicted"/>